<reference evidence="3 4" key="1">
    <citation type="submission" date="2020-08" db="EMBL/GenBank/DDBJ databases">
        <title>Genomic Encyclopedia of Type Strains, Phase III (KMG-III): the genomes of soil and plant-associated and newly described type strains.</title>
        <authorList>
            <person name="Whitman W."/>
        </authorList>
    </citation>
    <scope>NUCLEOTIDE SEQUENCE [LARGE SCALE GENOMIC DNA]</scope>
    <source>
        <strain evidence="3 4">CECT 5862</strain>
    </source>
</reference>
<dbReference type="RefSeq" id="WP_183601315.1">
    <property type="nucleotide sequence ID" value="NZ_JACHXK010000007.1"/>
</dbReference>
<dbReference type="GO" id="GO:0030418">
    <property type="term" value="P:nicotianamine biosynthetic process"/>
    <property type="evidence" value="ECO:0007669"/>
    <property type="project" value="InterPro"/>
</dbReference>
<evidence type="ECO:0000256" key="1">
    <source>
        <dbReference type="ARBA" id="ARBA00022679"/>
    </source>
</evidence>
<dbReference type="Proteomes" id="UP000570361">
    <property type="component" value="Unassembled WGS sequence"/>
</dbReference>
<evidence type="ECO:0000313" key="3">
    <source>
        <dbReference type="EMBL" id="MBB3111442.1"/>
    </source>
</evidence>
<dbReference type="PANTHER" id="PTHR32266:SF12">
    <property type="entry name" value="NICOTIANAMINE SYNTHASE 3"/>
    <property type="match status" value="1"/>
</dbReference>
<keyword evidence="4" id="KW-1185">Reference proteome</keyword>
<sequence>MNATENITISLQDYRAKFQELASQYDHTPHHAEEMGQVIDEYARFVTDPCNAKAWLGMEQQQPGAHLQLAAELRRLSAACVALMEKYRAWKVIQGDARIGNYFNNIENCIEQEFGSFKVTSSSKVLLVGSGAFPMTPLLIARRTGAEVVGIDIDEEAVDLGRRIVGQLGGNLKIRLEHVPVERLDFTKQATHIIFSSTVSVKYDLLDRLHPLTSDQVVVAMRFGDRLKSIFNYPMESVDERKWKLAETVVQPDQVFDIALYAKASGEAMRGD</sequence>
<dbReference type="SUPFAM" id="SSF53335">
    <property type="entry name" value="S-adenosyl-L-methionine-dependent methyltransferases"/>
    <property type="match status" value="1"/>
</dbReference>
<dbReference type="Gene3D" id="3.40.50.150">
    <property type="entry name" value="Vaccinia Virus protein VP39"/>
    <property type="match status" value="1"/>
</dbReference>
<organism evidence="3 4">
    <name type="scientific">Paenibacillus phyllosphaerae</name>
    <dbReference type="NCBI Taxonomy" id="274593"/>
    <lineage>
        <taxon>Bacteria</taxon>
        <taxon>Bacillati</taxon>
        <taxon>Bacillota</taxon>
        <taxon>Bacilli</taxon>
        <taxon>Bacillales</taxon>
        <taxon>Paenibacillaceae</taxon>
        <taxon>Paenibacillus</taxon>
    </lineage>
</organism>
<gene>
    <name evidence="3" type="ORF">FHS18_003510</name>
</gene>
<dbReference type="GO" id="GO:0030410">
    <property type="term" value="F:nicotianamine synthase activity"/>
    <property type="evidence" value="ECO:0007669"/>
    <property type="project" value="InterPro"/>
</dbReference>
<dbReference type="InterPro" id="IPR004298">
    <property type="entry name" value="Nicotian_synth"/>
</dbReference>
<protein>
    <submittedName>
        <fullName evidence="3">Uncharacterized UPF0146 family protein</fullName>
    </submittedName>
</protein>
<dbReference type="PANTHER" id="PTHR32266">
    <property type="entry name" value="NICOTIANAMINE SYNTHASE 3"/>
    <property type="match status" value="1"/>
</dbReference>
<dbReference type="InterPro" id="IPR029063">
    <property type="entry name" value="SAM-dependent_MTases_sf"/>
</dbReference>
<accession>A0A7W5AZ44</accession>
<keyword evidence="2" id="KW-0949">S-adenosyl-L-methionine</keyword>
<dbReference type="EMBL" id="JACHXK010000007">
    <property type="protein sequence ID" value="MBB3111442.1"/>
    <property type="molecule type" value="Genomic_DNA"/>
</dbReference>
<evidence type="ECO:0000256" key="2">
    <source>
        <dbReference type="ARBA" id="ARBA00022691"/>
    </source>
</evidence>
<comment type="caution">
    <text evidence="3">The sequence shown here is derived from an EMBL/GenBank/DDBJ whole genome shotgun (WGS) entry which is preliminary data.</text>
</comment>
<keyword evidence="1" id="KW-0808">Transferase</keyword>
<dbReference type="AlphaFoldDB" id="A0A7W5AZ44"/>
<name>A0A7W5AZ44_9BACL</name>
<dbReference type="CDD" id="cd02440">
    <property type="entry name" value="AdoMet_MTases"/>
    <property type="match status" value="1"/>
</dbReference>
<evidence type="ECO:0000313" key="4">
    <source>
        <dbReference type="Proteomes" id="UP000570361"/>
    </source>
</evidence>
<proteinExistence type="predicted"/>